<dbReference type="AlphaFoldDB" id="A0A8H3I0T8"/>
<evidence type="ECO:0000313" key="2">
    <source>
        <dbReference type="Proteomes" id="UP000663827"/>
    </source>
</evidence>
<name>A0A8H3I0T8_9AGAM</name>
<organism evidence="1 2">
    <name type="scientific">Rhizoctonia solani</name>
    <dbReference type="NCBI Taxonomy" id="456999"/>
    <lineage>
        <taxon>Eukaryota</taxon>
        <taxon>Fungi</taxon>
        <taxon>Dikarya</taxon>
        <taxon>Basidiomycota</taxon>
        <taxon>Agaricomycotina</taxon>
        <taxon>Agaricomycetes</taxon>
        <taxon>Cantharellales</taxon>
        <taxon>Ceratobasidiaceae</taxon>
        <taxon>Rhizoctonia</taxon>
    </lineage>
</organism>
<proteinExistence type="predicted"/>
<sequence length="550" mass="62733">MGCYDYLRKYARTDDTWQPSTSASTVGLAREAIAAICSRQDVSIPMLQSVVSLTSHPSSLHLLGHPKLTQSCILRLSQGQQRDPSYPFGHEDGYLYFRVLVLATAVDLILRNKQKYHKTIDILLANERMEDLSVVLMEYVCGVVVDLVYEQMTGVCDMFIGWLPGRFLDLKPVMSKADAAILLEVLYRDRKGFLRAWAETHAPSLSPLLFILWRCAKQTRMPNRWISFCDIHWRYYIVAGTDHIGTLEEYNKDASEHYEIWLPKSRPVDLEDGRTILHAFTQRMRSTSILYPLPNIPTMGSMISVVVPRTGLMPGVEDLFIPLVRAVFEYFWISVAGKSLHTKFSLEAEDVATVIHPAFIMVKHLVKHTPSRAKEFVNELINLGVIECLCRGFALVKREPELDEHAKFSPLIRVCHEFSNSLLGVGPPAYRESEFADTFVEWFKTLRYLRSQDSMLNTRTDHTNWYEMSDGVWVEIGDILEYDVQVPRAEAMSRGCAYSRCPDPDSVKGVRFECPCDKGIVYCGPRCRQMDWSLKLPLSHSCMPNDPVVG</sequence>
<dbReference type="Proteomes" id="UP000663827">
    <property type="component" value="Unassembled WGS sequence"/>
</dbReference>
<protein>
    <recommendedName>
        <fullName evidence="3">MYND-type domain-containing protein</fullName>
    </recommendedName>
</protein>
<comment type="caution">
    <text evidence="1">The sequence shown here is derived from an EMBL/GenBank/DDBJ whole genome shotgun (WGS) entry which is preliminary data.</text>
</comment>
<gene>
    <name evidence="1" type="ORF">RDB_LOCUS124492</name>
</gene>
<evidence type="ECO:0008006" key="3">
    <source>
        <dbReference type="Google" id="ProtNLM"/>
    </source>
</evidence>
<evidence type="ECO:0000313" key="1">
    <source>
        <dbReference type="EMBL" id="CAE7188330.1"/>
    </source>
</evidence>
<accession>A0A8H3I0T8</accession>
<dbReference type="EMBL" id="CAJNJQ010002918">
    <property type="protein sequence ID" value="CAE7188330.1"/>
    <property type="molecule type" value="Genomic_DNA"/>
</dbReference>
<reference evidence="1" key="1">
    <citation type="submission" date="2021-01" db="EMBL/GenBank/DDBJ databases">
        <authorList>
            <person name="Kaushik A."/>
        </authorList>
    </citation>
    <scope>NUCLEOTIDE SEQUENCE</scope>
    <source>
        <strain evidence="1">AG5</strain>
    </source>
</reference>